<evidence type="ECO:0000313" key="2">
    <source>
        <dbReference type="Proteomes" id="UP000008370"/>
    </source>
</evidence>
<protein>
    <submittedName>
        <fullName evidence="1">Uncharacterized protein</fullName>
    </submittedName>
</protein>
<sequence length="80" mass="8856">MENKVVASGFGKGAPFRQAMTRHARAQRAPYLHARSCRPQVAGYSVTCGVTYVLSSRSSHRPPSVYMRKEGKCKFLVLAL</sequence>
<name>K5UH80_PHACS</name>
<dbReference type="EMBL" id="JH930709">
    <property type="protein sequence ID" value="EKM48821.1"/>
    <property type="molecule type" value="Genomic_DNA"/>
</dbReference>
<reference evidence="1 2" key="1">
    <citation type="journal article" date="2012" name="BMC Genomics">
        <title>Comparative genomics of the white-rot fungi, Phanerochaete carnosa and P. chrysosporium, to elucidate the genetic basis of the distinct wood types they colonize.</title>
        <authorList>
            <person name="Suzuki H."/>
            <person name="MacDonald J."/>
            <person name="Syed K."/>
            <person name="Salamov A."/>
            <person name="Hori C."/>
            <person name="Aerts A."/>
            <person name="Henrissat B."/>
            <person name="Wiebenga A."/>
            <person name="vanKuyk P.A."/>
            <person name="Barry K."/>
            <person name="Lindquist E."/>
            <person name="LaButti K."/>
            <person name="Lapidus A."/>
            <person name="Lucas S."/>
            <person name="Coutinho P."/>
            <person name="Gong Y."/>
            <person name="Samejima M."/>
            <person name="Mahadevan R."/>
            <person name="Abou-Zaid M."/>
            <person name="de Vries R.P."/>
            <person name="Igarashi K."/>
            <person name="Yadav J.S."/>
            <person name="Grigoriev I.V."/>
            <person name="Master E.R."/>
        </authorList>
    </citation>
    <scope>NUCLEOTIDE SEQUENCE [LARGE SCALE GENOMIC DNA]</scope>
    <source>
        <strain evidence="1 2">HHB-10118-sp</strain>
    </source>
</reference>
<gene>
    <name evidence="1" type="ORF">PHACADRAFT_266079</name>
</gene>
<feature type="non-terminal residue" evidence="1">
    <location>
        <position position="80"/>
    </location>
</feature>
<accession>K5UH80</accession>
<keyword evidence="2" id="KW-1185">Reference proteome</keyword>
<dbReference type="Proteomes" id="UP000008370">
    <property type="component" value="Unassembled WGS sequence"/>
</dbReference>
<dbReference type="GeneID" id="18919292"/>
<evidence type="ECO:0000313" key="1">
    <source>
        <dbReference type="EMBL" id="EKM48821.1"/>
    </source>
</evidence>
<dbReference type="HOGENOM" id="CLU_2596637_0_0_1"/>
<proteinExistence type="predicted"/>
<dbReference type="RefSeq" id="XP_007402626.1">
    <property type="nucleotide sequence ID" value="XM_007402564.1"/>
</dbReference>
<dbReference type="KEGG" id="pco:PHACADRAFT_266079"/>
<dbReference type="InParanoid" id="K5UH80"/>
<organism evidence="1 2">
    <name type="scientific">Phanerochaete carnosa (strain HHB-10118-sp)</name>
    <name type="common">White-rot fungus</name>
    <name type="synonym">Peniophora carnosa</name>
    <dbReference type="NCBI Taxonomy" id="650164"/>
    <lineage>
        <taxon>Eukaryota</taxon>
        <taxon>Fungi</taxon>
        <taxon>Dikarya</taxon>
        <taxon>Basidiomycota</taxon>
        <taxon>Agaricomycotina</taxon>
        <taxon>Agaricomycetes</taxon>
        <taxon>Polyporales</taxon>
        <taxon>Phanerochaetaceae</taxon>
        <taxon>Phanerochaete</taxon>
    </lineage>
</organism>
<dbReference type="AlphaFoldDB" id="K5UH80"/>